<feature type="region of interest" description="Disordered" evidence="1">
    <location>
        <begin position="28"/>
        <end position="60"/>
    </location>
</feature>
<dbReference type="PANTHER" id="PTHR34064">
    <property type="entry name" value="OS04G0672300 PROTEIN"/>
    <property type="match status" value="1"/>
</dbReference>
<evidence type="ECO:0000313" key="3">
    <source>
        <dbReference type="EMBL" id="KAK9057971.1"/>
    </source>
</evidence>
<keyword evidence="2" id="KW-0812">Transmembrane</keyword>
<gene>
    <name evidence="3" type="ORF">SSX86_022811</name>
</gene>
<organism evidence="3 4">
    <name type="scientific">Deinandra increscens subsp. villosa</name>
    <dbReference type="NCBI Taxonomy" id="3103831"/>
    <lineage>
        <taxon>Eukaryota</taxon>
        <taxon>Viridiplantae</taxon>
        <taxon>Streptophyta</taxon>
        <taxon>Embryophyta</taxon>
        <taxon>Tracheophyta</taxon>
        <taxon>Spermatophyta</taxon>
        <taxon>Magnoliopsida</taxon>
        <taxon>eudicotyledons</taxon>
        <taxon>Gunneridae</taxon>
        <taxon>Pentapetalae</taxon>
        <taxon>asterids</taxon>
        <taxon>campanulids</taxon>
        <taxon>Asterales</taxon>
        <taxon>Asteraceae</taxon>
        <taxon>Asteroideae</taxon>
        <taxon>Heliantheae alliance</taxon>
        <taxon>Madieae</taxon>
        <taxon>Madiinae</taxon>
        <taxon>Deinandra</taxon>
    </lineage>
</organism>
<evidence type="ECO:0008006" key="5">
    <source>
        <dbReference type="Google" id="ProtNLM"/>
    </source>
</evidence>
<keyword evidence="2" id="KW-0472">Membrane</keyword>
<accession>A0AAP0CJR2</accession>
<dbReference type="Proteomes" id="UP001408789">
    <property type="component" value="Unassembled WGS sequence"/>
</dbReference>
<evidence type="ECO:0000313" key="4">
    <source>
        <dbReference type="Proteomes" id="UP001408789"/>
    </source>
</evidence>
<dbReference type="EMBL" id="JBCNJP010000023">
    <property type="protein sequence ID" value="KAK9057971.1"/>
    <property type="molecule type" value="Genomic_DNA"/>
</dbReference>
<protein>
    <recommendedName>
        <fullName evidence="5">Transmembrane protein</fullName>
    </recommendedName>
</protein>
<name>A0AAP0CJR2_9ASTR</name>
<comment type="caution">
    <text evidence="3">The sequence shown here is derived from an EMBL/GenBank/DDBJ whole genome shotgun (WGS) entry which is preliminary data.</text>
</comment>
<dbReference type="AlphaFoldDB" id="A0AAP0CJR2"/>
<sequence length="175" mass="19486">MESTDCMYLCSYEKEIPNMESDSFQVDMEPFSHPTNKDHTFSSKSNLSRSLSKKGEGKKKMMINPSVDDERDATFSLKAESIMSQTSVPGTIDPQNHHQITIVNGVAATAVTGTTPSTKKAKFIRKRSSSFKQTSIINPTRIVFFFATLSSMGTILLICFTLSMAKYNGDKKFLD</sequence>
<keyword evidence="4" id="KW-1185">Reference proteome</keyword>
<dbReference type="PANTHER" id="PTHR34064:SF4">
    <property type="entry name" value="PROTEIN, PUTATIVE-RELATED"/>
    <property type="match status" value="1"/>
</dbReference>
<evidence type="ECO:0000256" key="2">
    <source>
        <dbReference type="SAM" id="Phobius"/>
    </source>
</evidence>
<proteinExistence type="predicted"/>
<keyword evidence="2" id="KW-1133">Transmembrane helix</keyword>
<reference evidence="3 4" key="1">
    <citation type="submission" date="2024-04" db="EMBL/GenBank/DDBJ databases">
        <title>The reference genome of an endangered Asteraceae, Deinandra increscens subsp. villosa, native to the Central Coast of California.</title>
        <authorList>
            <person name="Guilliams M."/>
            <person name="Hasenstab-Lehman K."/>
            <person name="Meyer R."/>
            <person name="Mcevoy S."/>
        </authorList>
    </citation>
    <scope>NUCLEOTIDE SEQUENCE [LARGE SCALE GENOMIC DNA]</scope>
    <source>
        <tissue evidence="3">Leaf</tissue>
    </source>
</reference>
<feature type="transmembrane region" description="Helical" evidence="2">
    <location>
        <begin position="142"/>
        <end position="165"/>
    </location>
</feature>
<evidence type="ECO:0000256" key="1">
    <source>
        <dbReference type="SAM" id="MobiDB-lite"/>
    </source>
</evidence>